<dbReference type="Proteomes" id="UP000800200">
    <property type="component" value="Unassembled WGS sequence"/>
</dbReference>
<name>A0A6A6DYM7_9PEZI</name>
<evidence type="ECO:0000313" key="2">
    <source>
        <dbReference type="Proteomes" id="UP000800200"/>
    </source>
</evidence>
<gene>
    <name evidence="1" type="ORF">K469DRAFT_688394</name>
</gene>
<reference evidence="1" key="1">
    <citation type="journal article" date="2020" name="Stud. Mycol.">
        <title>101 Dothideomycetes genomes: a test case for predicting lifestyles and emergence of pathogens.</title>
        <authorList>
            <person name="Haridas S."/>
            <person name="Albert R."/>
            <person name="Binder M."/>
            <person name="Bloem J."/>
            <person name="Labutti K."/>
            <person name="Salamov A."/>
            <person name="Andreopoulos B."/>
            <person name="Baker S."/>
            <person name="Barry K."/>
            <person name="Bills G."/>
            <person name="Bluhm B."/>
            <person name="Cannon C."/>
            <person name="Castanera R."/>
            <person name="Culley D."/>
            <person name="Daum C."/>
            <person name="Ezra D."/>
            <person name="Gonzalez J."/>
            <person name="Henrissat B."/>
            <person name="Kuo A."/>
            <person name="Liang C."/>
            <person name="Lipzen A."/>
            <person name="Lutzoni F."/>
            <person name="Magnuson J."/>
            <person name="Mondo S."/>
            <person name="Nolan M."/>
            <person name="Ohm R."/>
            <person name="Pangilinan J."/>
            <person name="Park H.-J."/>
            <person name="Ramirez L."/>
            <person name="Alfaro M."/>
            <person name="Sun H."/>
            <person name="Tritt A."/>
            <person name="Yoshinaga Y."/>
            <person name="Zwiers L.-H."/>
            <person name="Turgeon B."/>
            <person name="Goodwin S."/>
            <person name="Spatafora J."/>
            <person name="Crous P."/>
            <person name="Grigoriev I."/>
        </authorList>
    </citation>
    <scope>NUCLEOTIDE SEQUENCE</scope>
    <source>
        <strain evidence="1">CBS 207.26</strain>
    </source>
</reference>
<dbReference type="AlphaFoldDB" id="A0A6A6DYM7"/>
<organism evidence="1 2">
    <name type="scientific">Zopfia rhizophila CBS 207.26</name>
    <dbReference type="NCBI Taxonomy" id="1314779"/>
    <lineage>
        <taxon>Eukaryota</taxon>
        <taxon>Fungi</taxon>
        <taxon>Dikarya</taxon>
        <taxon>Ascomycota</taxon>
        <taxon>Pezizomycotina</taxon>
        <taxon>Dothideomycetes</taxon>
        <taxon>Dothideomycetes incertae sedis</taxon>
        <taxon>Zopfiaceae</taxon>
        <taxon>Zopfia</taxon>
    </lineage>
</organism>
<dbReference type="EMBL" id="ML994636">
    <property type="protein sequence ID" value="KAF2184777.1"/>
    <property type="molecule type" value="Genomic_DNA"/>
</dbReference>
<proteinExistence type="predicted"/>
<accession>A0A6A6DYM7</accession>
<evidence type="ECO:0000313" key="1">
    <source>
        <dbReference type="EMBL" id="KAF2184777.1"/>
    </source>
</evidence>
<protein>
    <submittedName>
        <fullName evidence="1">Uncharacterized protein</fullName>
    </submittedName>
</protein>
<keyword evidence="2" id="KW-1185">Reference proteome</keyword>
<sequence>MPISINYGIYNRIQASDSILRFLALLTTPIAVTVSGASSTADPLAAIASSSIPAIALGATFASSNISATPAVTSEAGIFRTKSLIATTISNLLLTATPASSFVNEIALLCVQ</sequence>